<dbReference type="InterPro" id="IPR002751">
    <property type="entry name" value="CbiM/NikMN"/>
</dbReference>
<evidence type="ECO:0000313" key="8">
    <source>
        <dbReference type="EMBL" id="OFC72671.1"/>
    </source>
</evidence>
<feature type="transmembrane region" description="Helical" evidence="7">
    <location>
        <begin position="7"/>
        <end position="28"/>
    </location>
</feature>
<dbReference type="AlphaFoldDB" id="A0A1E7ZGN6"/>
<dbReference type="RefSeq" id="WP_070123295.1">
    <property type="nucleotide sequence ID" value="NZ_MDHN01000003.1"/>
</dbReference>
<evidence type="ECO:0000256" key="1">
    <source>
        <dbReference type="ARBA" id="ARBA00004651"/>
    </source>
</evidence>
<accession>A0A1E7ZGN6</accession>
<dbReference type="Pfam" id="PF01891">
    <property type="entry name" value="CbiM"/>
    <property type="match status" value="1"/>
</dbReference>
<evidence type="ECO:0000256" key="5">
    <source>
        <dbReference type="ARBA" id="ARBA00022989"/>
    </source>
</evidence>
<evidence type="ECO:0000256" key="3">
    <source>
        <dbReference type="ARBA" id="ARBA00022475"/>
    </source>
</evidence>
<keyword evidence="5 7" id="KW-1133">Transmembrane helix</keyword>
<dbReference type="GO" id="GO:0000041">
    <property type="term" value="P:transition metal ion transport"/>
    <property type="evidence" value="ECO:0007669"/>
    <property type="project" value="InterPro"/>
</dbReference>
<reference evidence="8 9" key="1">
    <citation type="submission" date="2016-08" db="EMBL/GenBank/DDBJ databases">
        <authorList>
            <person name="Seilhamer J.J."/>
        </authorList>
    </citation>
    <scope>NUCLEOTIDE SEQUENCE [LARGE SCALE GENOMIC DNA]</scope>
    <source>
        <strain evidence="8 9">KCTC 42603</strain>
    </source>
</reference>
<comment type="subcellular location">
    <subcellularLocation>
        <location evidence="1">Cell membrane</location>
        <topology evidence="1">Multi-pass membrane protein</topology>
    </subcellularLocation>
</comment>
<organism evidence="8 9">
    <name type="scientific">Alteromonas confluentis</name>
    <dbReference type="NCBI Taxonomy" id="1656094"/>
    <lineage>
        <taxon>Bacteria</taxon>
        <taxon>Pseudomonadati</taxon>
        <taxon>Pseudomonadota</taxon>
        <taxon>Gammaproteobacteria</taxon>
        <taxon>Alteromonadales</taxon>
        <taxon>Alteromonadaceae</taxon>
        <taxon>Alteromonas/Salinimonas group</taxon>
        <taxon>Alteromonas</taxon>
    </lineage>
</organism>
<evidence type="ECO:0008006" key="10">
    <source>
        <dbReference type="Google" id="ProtNLM"/>
    </source>
</evidence>
<dbReference type="Proteomes" id="UP000175691">
    <property type="component" value="Unassembled WGS sequence"/>
</dbReference>
<protein>
    <recommendedName>
        <fullName evidence="10">Molecular chaperone DnaJ</fullName>
    </recommendedName>
</protein>
<keyword evidence="6 7" id="KW-0472">Membrane</keyword>
<feature type="transmembrane region" description="Helical" evidence="7">
    <location>
        <begin position="130"/>
        <end position="152"/>
    </location>
</feature>
<feature type="transmembrane region" description="Helical" evidence="7">
    <location>
        <begin position="63"/>
        <end position="91"/>
    </location>
</feature>
<proteinExistence type="predicted"/>
<dbReference type="GO" id="GO:0005886">
    <property type="term" value="C:plasma membrane"/>
    <property type="evidence" value="ECO:0007669"/>
    <property type="project" value="UniProtKB-SubCell"/>
</dbReference>
<dbReference type="EMBL" id="MDHN01000003">
    <property type="protein sequence ID" value="OFC72671.1"/>
    <property type="molecule type" value="Genomic_DNA"/>
</dbReference>
<keyword evidence="4 7" id="KW-0812">Transmembrane</keyword>
<feature type="transmembrane region" description="Helical" evidence="7">
    <location>
        <begin position="97"/>
        <end position="123"/>
    </location>
</feature>
<name>A0A1E7ZGN6_9ALTE</name>
<keyword evidence="2" id="KW-0813">Transport</keyword>
<feature type="transmembrane region" description="Helical" evidence="7">
    <location>
        <begin position="172"/>
        <end position="197"/>
    </location>
</feature>
<dbReference type="STRING" id="1656094.BFC18_02135"/>
<dbReference type="OrthoDB" id="5297929at2"/>
<sequence length="214" mass="24179">MTTLQTLATLTLLVISGYIAVSVSWSGLLANKRQQHLLFGFTALLFFMWIFRAGIFEGLNVHFLWLTALTLTLGFRWAVLAGLIALVGVTFSGSESWHMLGVNGLIGVLMPVSVSYLIFMLAFHKIPRNLFIYVFACAFFPGAMVIALKMAMMGGYYLWEGFYDWPTVRDNYLLIIPLLLFPEGLLNGMTMTLLTVYKPNLVYTFHDKFYIDGK</sequence>
<keyword evidence="3" id="KW-1003">Cell membrane</keyword>
<evidence type="ECO:0000256" key="2">
    <source>
        <dbReference type="ARBA" id="ARBA00022448"/>
    </source>
</evidence>
<comment type="caution">
    <text evidence="8">The sequence shown here is derived from an EMBL/GenBank/DDBJ whole genome shotgun (WGS) entry which is preliminary data.</text>
</comment>
<evidence type="ECO:0000256" key="6">
    <source>
        <dbReference type="ARBA" id="ARBA00023136"/>
    </source>
</evidence>
<evidence type="ECO:0000313" key="9">
    <source>
        <dbReference type="Proteomes" id="UP000175691"/>
    </source>
</evidence>
<dbReference type="Gene3D" id="1.10.1760.20">
    <property type="match status" value="1"/>
</dbReference>
<keyword evidence="9" id="KW-1185">Reference proteome</keyword>
<evidence type="ECO:0000256" key="7">
    <source>
        <dbReference type="SAM" id="Phobius"/>
    </source>
</evidence>
<evidence type="ECO:0000256" key="4">
    <source>
        <dbReference type="ARBA" id="ARBA00022692"/>
    </source>
</evidence>
<gene>
    <name evidence="8" type="ORF">BFC18_02135</name>
</gene>